<dbReference type="OMA" id="MDEAYLP"/>
<dbReference type="STRING" id="1287681.M7TF65"/>
<dbReference type="HOGENOM" id="CLU_071361_0_0_1"/>
<evidence type="ECO:0000313" key="1">
    <source>
        <dbReference type="EMBL" id="EMR68571.1"/>
    </source>
</evidence>
<name>M7TF65_EUTLA</name>
<dbReference type="OrthoDB" id="4364812at2759"/>
<keyword evidence="2" id="KW-1185">Reference proteome</keyword>
<accession>M7TF65</accession>
<dbReference type="Proteomes" id="UP000012174">
    <property type="component" value="Unassembled WGS sequence"/>
</dbReference>
<gene>
    <name evidence="1" type="ORF">UCREL1_4410</name>
</gene>
<evidence type="ECO:0000313" key="2">
    <source>
        <dbReference type="Proteomes" id="UP000012174"/>
    </source>
</evidence>
<dbReference type="eggNOG" id="ENOG502SSAT">
    <property type="taxonomic scope" value="Eukaryota"/>
</dbReference>
<reference evidence="2" key="1">
    <citation type="journal article" date="2013" name="Genome Announc.">
        <title>Draft genome sequence of the grapevine dieback fungus Eutypa lata UCR-EL1.</title>
        <authorList>
            <person name="Blanco-Ulate B."/>
            <person name="Rolshausen P.E."/>
            <person name="Cantu D."/>
        </authorList>
    </citation>
    <scope>NUCLEOTIDE SEQUENCE [LARGE SCALE GENOMIC DNA]</scope>
    <source>
        <strain evidence="2">UCR-EL1</strain>
    </source>
</reference>
<dbReference type="KEGG" id="ela:UCREL1_4410"/>
<sequence length="222" mass="24987">MDQATEDVAPAWGVLPVEQYLLLVQGFIQEKETASVPELIPIDTFASEDIQELIHTVLIPWRPQKLRCIAEEYITQSGYLSGELVVLRTYYDGGTDDDEKLRGWLEEADPFDKSPGGPDNRWWRVPNDAALFYMGSGNWQGVYSVLPELAVPRLRRTVGDGEDVDAVKAQALAVAATRDERKPDVDDYEEAVMKTMATGGWYLLVVDQQAFEDEELGLLLEY</sequence>
<dbReference type="EMBL" id="KB706213">
    <property type="protein sequence ID" value="EMR68571.1"/>
    <property type="molecule type" value="Genomic_DNA"/>
</dbReference>
<protein>
    <submittedName>
        <fullName evidence="1">Uncharacterized protein</fullName>
    </submittedName>
</protein>
<proteinExistence type="predicted"/>
<organism evidence="1 2">
    <name type="scientific">Eutypa lata (strain UCR-EL1)</name>
    <name type="common">Grapevine dieback disease fungus</name>
    <name type="synonym">Eutypa armeniacae</name>
    <dbReference type="NCBI Taxonomy" id="1287681"/>
    <lineage>
        <taxon>Eukaryota</taxon>
        <taxon>Fungi</taxon>
        <taxon>Dikarya</taxon>
        <taxon>Ascomycota</taxon>
        <taxon>Pezizomycotina</taxon>
        <taxon>Sordariomycetes</taxon>
        <taxon>Xylariomycetidae</taxon>
        <taxon>Xylariales</taxon>
        <taxon>Diatrypaceae</taxon>
        <taxon>Eutypa</taxon>
    </lineage>
</organism>
<dbReference type="AlphaFoldDB" id="M7TF65"/>